<dbReference type="PROSITE" id="PS50158">
    <property type="entry name" value="ZF_CCHC"/>
    <property type="match status" value="1"/>
</dbReference>
<dbReference type="InterPro" id="IPR005162">
    <property type="entry name" value="Retrotrans_gag_dom"/>
</dbReference>
<feature type="region of interest" description="Disordered" evidence="3">
    <location>
        <begin position="205"/>
        <end position="228"/>
    </location>
</feature>
<dbReference type="EMBL" id="SSTD01013989">
    <property type="protein sequence ID" value="TYK05079.1"/>
    <property type="molecule type" value="Genomic_DNA"/>
</dbReference>
<evidence type="ECO:0000259" key="4">
    <source>
        <dbReference type="PROSITE" id="PS50158"/>
    </source>
</evidence>
<dbReference type="PANTHER" id="PTHR35046">
    <property type="entry name" value="ZINC KNUCKLE (CCHC-TYPE) FAMILY PROTEIN"/>
    <property type="match status" value="1"/>
</dbReference>
<accession>A0A5D3C3X9</accession>
<dbReference type="InterPro" id="IPR000477">
    <property type="entry name" value="RT_dom"/>
</dbReference>
<comment type="caution">
    <text evidence="6">The sequence shown here is derived from an EMBL/GenBank/DDBJ whole genome shotgun (WGS) entry which is preliminary data.</text>
</comment>
<evidence type="ECO:0000313" key="8">
    <source>
        <dbReference type="Proteomes" id="UP000321947"/>
    </source>
</evidence>
<dbReference type="Gene3D" id="3.30.70.270">
    <property type="match status" value="1"/>
</dbReference>
<dbReference type="SMART" id="SM00343">
    <property type="entry name" value="ZnF_C2HC"/>
    <property type="match status" value="1"/>
</dbReference>
<evidence type="ECO:0000256" key="2">
    <source>
        <dbReference type="SAM" id="Coils"/>
    </source>
</evidence>
<keyword evidence="6" id="KW-0548">Nucleotidyltransferase</keyword>
<keyword evidence="2" id="KW-0175">Coiled coil</keyword>
<dbReference type="InterPro" id="IPR043502">
    <property type="entry name" value="DNA/RNA_pol_sf"/>
</dbReference>
<dbReference type="SUPFAM" id="SSF56672">
    <property type="entry name" value="DNA/RNA polymerases"/>
    <property type="match status" value="1"/>
</dbReference>
<dbReference type="Gene3D" id="3.10.10.10">
    <property type="entry name" value="HIV Type 1 Reverse Transcriptase, subunit A, domain 1"/>
    <property type="match status" value="2"/>
</dbReference>
<feature type="domain" description="CCHC-type" evidence="4">
    <location>
        <begin position="408"/>
        <end position="424"/>
    </location>
</feature>
<dbReference type="SUPFAM" id="SSF57756">
    <property type="entry name" value="Retrovirus zinc finger-like domains"/>
    <property type="match status" value="1"/>
</dbReference>
<evidence type="ECO:0000256" key="1">
    <source>
        <dbReference type="PROSITE-ProRule" id="PRU00047"/>
    </source>
</evidence>
<keyword evidence="6" id="KW-0808">Transferase</keyword>
<name>A0A5D3C3X9_CUCMM</name>
<dbReference type="PANTHER" id="PTHR35046:SF9">
    <property type="entry name" value="RNA-DIRECTED DNA POLYMERASE"/>
    <property type="match status" value="1"/>
</dbReference>
<dbReference type="InterPro" id="IPR001878">
    <property type="entry name" value="Znf_CCHC"/>
</dbReference>
<sequence length="756" mass="87034">MGCVKNPKYSVFINGRPRGRISASRGLRQGDRLSPFLFLLVSEALSGLFSNLYKKEMFEGFVVGKDKVHVPILQLANDTLLFRKFDESAEKFLGQMTVRRDNPEAAEQFAQNQEAEENPVLSPKTTSRRLLSMEASVERIENTLQVVLQRLEALTPPQNVHQEDQERVRDWGQRGIRGAGIRRAEINHQESRYDVQERRRPFQDYQNPFPRNQEMYQEPQDWSSSDDELQERPIFNQNRGFRPQFDERRRELAESKMKIDLPSYDGKESPFSSIKAEGWSVDMTLYSQYQNCRQGTRTVADYIKEFHHLGARINLSENEQHQIARFIGGLRFDIKEKIKLQPFRFLSEAISFAETVEEMNAIRTKNPSTSTQGKGKEVETQDLADDKKREVVNKGKVQNKYNRPSLGKCFRCGQPGHPSNTCPQRKTIALADKEEDSASESSEELEEEAKLIEADDGHRVSCVIQRVLLAPKEETNPQCHSLFKTRCTINGKVCDVIIDNGSSENFVAKKLVTALNLKAEPHPNPYKIGWVKKGGETTISEICTVPLSIGNGYKDQIVCDVIEMDEREQDLLGLIIVDKSNEEQLETMDSRLQQLFEEFPHLKKEPQGLPPLRDIQPQIDLIPGASLPILSHYRMSPHEYQILHEHIEKLLEKGHIKPSFSPVPYWLYSHLRKMIDLKSGYHQMRIRPGDEWKTTFKTNEGLFEWMIMSFGLSNTPSTFMRLMNQVLHPFLNKFIVVYFDDILVYSNGSDETYAPS</sequence>
<keyword evidence="1" id="KW-0863">Zinc-finger</keyword>
<dbReference type="Proteomes" id="UP000321393">
    <property type="component" value="Unassembled WGS sequence"/>
</dbReference>
<dbReference type="AlphaFoldDB" id="A0A5D3C3X9"/>
<dbReference type="EMBL" id="SSTE01013512">
    <property type="protein sequence ID" value="KAA0047078.1"/>
    <property type="molecule type" value="Genomic_DNA"/>
</dbReference>
<evidence type="ECO:0000313" key="7">
    <source>
        <dbReference type="Proteomes" id="UP000321393"/>
    </source>
</evidence>
<dbReference type="Pfam" id="PF03732">
    <property type="entry name" value="Retrotrans_gag"/>
    <property type="match status" value="1"/>
</dbReference>
<reference evidence="7 8" key="1">
    <citation type="submission" date="2019-08" db="EMBL/GenBank/DDBJ databases">
        <title>Draft genome sequences of two oriental melons (Cucumis melo L. var makuwa).</title>
        <authorList>
            <person name="Kwon S.-Y."/>
        </authorList>
    </citation>
    <scope>NUCLEOTIDE SEQUENCE [LARGE SCALE GENOMIC DNA]</scope>
    <source>
        <strain evidence="8">cv. Chang Bougi</strain>
        <strain evidence="7">cv. SW 3</strain>
        <tissue evidence="6">Leaf</tissue>
    </source>
</reference>
<keyword evidence="1" id="KW-0862">Zinc</keyword>
<organism evidence="6 8">
    <name type="scientific">Cucumis melo var. makuwa</name>
    <name type="common">Oriental melon</name>
    <dbReference type="NCBI Taxonomy" id="1194695"/>
    <lineage>
        <taxon>Eukaryota</taxon>
        <taxon>Viridiplantae</taxon>
        <taxon>Streptophyta</taxon>
        <taxon>Embryophyta</taxon>
        <taxon>Tracheophyta</taxon>
        <taxon>Spermatophyta</taxon>
        <taxon>Magnoliopsida</taxon>
        <taxon>eudicotyledons</taxon>
        <taxon>Gunneridae</taxon>
        <taxon>Pentapetalae</taxon>
        <taxon>rosids</taxon>
        <taxon>fabids</taxon>
        <taxon>Cucurbitales</taxon>
        <taxon>Cucurbitaceae</taxon>
        <taxon>Benincaseae</taxon>
        <taxon>Cucumis</taxon>
    </lineage>
</organism>
<evidence type="ECO:0000313" key="6">
    <source>
        <dbReference type="EMBL" id="TYK05079.1"/>
    </source>
</evidence>
<dbReference type="InterPro" id="IPR036875">
    <property type="entry name" value="Znf_CCHC_sf"/>
</dbReference>
<dbReference type="InterPro" id="IPR043128">
    <property type="entry name" value="Rev_trsase/Diguanyl_cyclase"/>
</dbReference>
<dbReference type="InterPro" id="IPR021109">
    <property type="entry name" value="Peptidase_aspartic_dom_sf"/>
</dbReference>
<dbReference type="GO" id="GO:0003676">
    <property type="term" value="F:nucleic acid binding"/>
    <property type="evidence" value="ECO:0007669"/>
    <property type="project" value="InterPro"/>
</dbReference>
<dbReference type="Proteomes" id="UP000321947">
    <property type="component" value="Unassembled WGS sequence"/>
</dbReference>
<evidence type="ECO:0000256" key="3">
    <source>
        <dbReference type="SAM" id="MobiDB-lite"/>
    </source>
</evidence>
<proteinExistence type="predicted"/>
<feature type="coiled-coil region" evidence="2">
    <location>
        <begin position="428"/>
        <end position="455"/>
    </location>
</feature>
<dbReference type="GO" id="GO:0008270">
    <property type="term" value="F:zinc ion binding"/>
    <property type="evidence" value="ECO:0007669"/>
    <property type="project" value="UniProtKB-KW"/>
</dbReference>
<dbReference type="Gene3D" id="2.40.70.10">
    <property type="entry name" value="Acid Proteases"/>
    <property type="match status" value="1"/>
</dbReference>
<dbReference type="CDD" id="cd00303">
    <property type="entry name" value="retropepsin_like"/>
    <property type="match status" value="1"/>
</dbReference>
<gene>
    <name evidence="6" type="ORF">E5676_scaffold1317G00540</name>
    <name evidence="5" type="ORF">E6C27_scaffold466G00360</name>
</gene>
<evidence type="ECO:0000313" key="5">
    <source>
        <dbReference type="EMBL" id="KAA0047078.1"/>
    </source>
</evidence>
<keyword evidence="6" id="KW-0695">RNA-directed DNA polymerase</keyword>
<dbReference type="GO" id="GO:0003964">
    <property type="term" value="F:RNA-directed DNA polymerase activity"/>
    <property type="evidence" value="ECO:0007669"/>
    <property type="project" value="UniProtKB-KW"/>
</dbReference>
<dbReference type="Gene3D" id="4.10.60.10">
    <property type="entry name" value="Zinc finger, CCHC-type"/>
    <property type="match status" value="1"/>
</dbReference>
<dbReference type="Pfam" id="PF00078">
    <property type="entry name" value="RVT_1"/>
    <property type="match status" value="1"/>
</dbReference>
<dbReference type="CDD" id="cd01647">
    <property type="entry name" value="RT_LTR"/>
    <property type="match status" value="1"/>
</dbReference>
<keyword evidence="1" id="KW-0479">Metal-binding</keyword>
<protein>
    <submittedName>
        <fullName evidence="6">Reverse transcriptase</fullName>
    </submittedName>
</protein>